<evidence type="ECO:0000256" key="2">
    <source>
        <dbReference type="ARBA" id="ARBA00007358"/>
    </source>
</evidence>
<dbReference type="InterPro" id="IPR056798">
    <property type="entry name" value="ADH_Fe_C"/>
</dbReference>
<dbReference type="Gene3D" id="3.40.50.1970">
    <property type="match status" value="1"/>
</dbReference>
<organism evidence="7 8">
    <name type="scientific">Jannaschia ovalis</name>
    <dbReference type="NCBI Taxonomy" id="3038773"/>
    <lineage>
        <taxon>Bacteria</taxon>
        <taxon>Pseudomonadati</taxon>
        <taxon>Pseudomonadota</taxon>
        <taxon>Alphaproteobacteria</taxon>
        <taxon>Rhodobacterales</taxon>
        <taxon>Roseobacteraceae</taxon>
        <taxon>Jannaschia</taxon>
    </lineage>
</organism>
<gene>
    <name evidence="7" type="ORF">P8627_05195</name>
</gene>
<sequence length="374" mass="37778">MTFQLLTPGRILFGRGALAEALPHLRALGDRPLLIHSPSAAEAATLAADLRAAGAAVETRTTRGEPDLPALTELLAAARALRPDAVIAMGGGAALDMGKALAALIPGSGDPLRHLEVVGEGRPLDAAPLPFAAIPTTSGTGSEATKNAVIGVPEAARKVSLRDDRMIARLAVVDPALTEAVPAPVQLASGLDAVVQVIEPYISAKANPLTDALCADAIPRGLTAIRRVMEAPDARAFDDMALVSLTGGIALANAGLGAVHGLAGVLGGRIGAAHGALCGRLLVPVLRANFAAMDGPRPERVLGWIARAFDADRAGALDALEAWIDAQGLPRLAEMGLAAGDHGAVAEEAGASSSMKGNPVALSRATLEEVLGAA</sequence>
<evidence type="ECO:0000256" key="1">
    <source>
        <dbReference type="ARBA" id="ARBA00001962"/>
    </source>
</evidence>
<name>A0ABY8LI42_9RHOB</name>
<evidence type="ECO:0000256" key="4">
    <source>
        <dbReference type="ARBA" id="ARBA00023027"/>
    </source>
</evidence>
<dbReference type="PANTHER" id="PTHR11496">
    <property type="entry name" value="ALCOHOL DEHYDROGENASE"/>
    <property type="match status" value="1"/>
</dbReference>
<dbReference type="CDD" id="cd08183">
    <property type="entry name" value="Fe-ADH-like"/>
    <property type="match status" value="1"/>
</dbReference>
<evidence type="ECO:0000313" key="7">
    <source>
        <dbReference type="EMBL" id="WGH80327.1"/>
    </source>
</evidence>
<feature type="domain" description="Fe-containing alcohol dehydrogenase-like C-terminal" evidence="6">
    <location>
        <begin position="188"/>
        <end position="373"/>
    </location>
</feature>
<keyword evidence="8" id="KW-1185">Reference proteome</keyword>
<evidence type="ECO:0000313" key="8">
    <source>
        <dbReference type="Proteomes" id="UP001243420"/>
    </source>
</evidence>
<keyword evidence="4" id="KW-0520">NAD</keyword>
<dbReference type="Proteomes" id="UP001243420">
    <property type="component" value="Chromosome"/>
</dbReference>
<dbReference type="Pfam" id="PF00465">
    <property type="entry name" value="Fe-ADH"/>
    <property type="match status" value="1"/>
</dbReference>
<dbReference type="PROSITE" id="PS00913">
    <property type="entry name" value="ADH_IRON_1"/>
    <property type="match status" value="1"/>
</dbReference>
<accession>A0ABY8LI42</accession>
<dbReference type="InterPro" id="IPR018211">
    <property type="entry name" value="ADH_Fe_CS"/>
</dbReference>
<proteinExistence type="inferred from homology"/>
<evidence type="ECO:0000259" key="5">
    <source>
        <dbReference type="Pfam" id="PF00465"/>
    </source>
</evidence>
<dbReference type="EMBL" id="CP122537">
    <property type="protein sequence ID" value="WGH80327.1"/>
    <property type="molecule type" value="Genomic_DNA"/>
</dbReference>
<comment type="similarity">
    <text evidence="2">Belongs to the iron-containing alcohol dehydrogenase family.</text>
</comment>
<dbReference type="PANTHER" id="PTHR11496:SF102">
    <property type="entry name" value="ALCOHOL DEHYDROGENASE 4"/>
    <property type="match status" value="1"/>
</dbReference>
<keyword evidence="3" id="KW-0560">Oxidoreductase</keyword>
<dbReference type="SUPFAM" id="SSF56796">
    <property type="entry name" value="Dehydroquinate synthase-like"/>
    <property type="match status" value="1"/>
</dbReference>
<dbReference type="InterPro" id="IPR039697">
    <property type="entry name" value="Alcohol_dehydrogenase_Fe"/>
</dbReference>
<evidence type="ECO:0000256" key="3">
    <source>
        <dbReference type="ARBA" id="ARBA00023002"/>
    </source>
</evidence>
<reference evidence="7 8" key="1">
    <citation type="submission" date="2023-04" db="EMBL/GenBank/DDBJ databases">
        <title>Jannaschia ovalis sp. nov., a marine bacterium isolated from sea tidal flat.</title>
        <authorList>
            <person name="Kwon D.Y."/>
            <person name="Kim J.-J."/>
        </authorList>
    </citation>
    <scope>NUCLEOTIDE SEQUENCE [LARGE SCALE GENOMIC DNA]</scope>
    <source>
        <strain evidence="7 8">GRR-S6-38</strain>
    </source>
</reference>
<feature type="domain" description="Alcohol dehydrogenase iron-type/glycerol dehydrogenase GldA" evidence="5">
    <location>
        <begin position="8"/>
        <end position="175"/>
    </location>
</feature>
<protein>
    <submittedName>
        <fullName evidence="7">Iron-containing alcohol dehydrogenase</fullName>
    </submittedName>
</protein>
<comment type="cofactor">
    <cofactor evidence="1">
        <name>Fe cation</name>
        <dbReference type="ChEBI" id="CHEBI:24875"/>
    </cofactor>
</comment>
<dbReference type="Pfam" id="PF25137">
    <property type="entry name" value="ADH_Fe_C"/>
    <property type="match status" value="1"/>
</dbReference>
<dbReference type="InterPro" id="IPR001670">
    <property type="entry name" value="ADH_Fe/GldA"/>
</dbReference>
<evidence type="ECO:0000259" key="6">
    <source>
        <dbReference type="Pfam" id="PF25137"/>
    </source>
</evidence>
<dbReference type="Gene3D" id="1.20.1090.10">
    <property type="entry name" value="Dehydroquinate synthase-like - alpha domain"/>
    <property type="match status" value="1"/>
</dbReference>